<evidence type="ECO:0000256" key="1">
    <source>
        <dbReference type="SAM" id="MobiDB-lite"/>
    </source>
</evidence>
<gene>
    <name evidence="3" type="ORF">Psi01_54310</name>
</gene>
<dbReference type="Pfam" id="PF17765">
    <property type="entry name" value="MLTR_LBD"/>
    <property type="match status" value="1"/>
</dbReference>
<comment type="caution">
    <text evidence="3">The sequence shown here is derived from an EMBL/GenBank/DDBJ whole genome shotgun (WGS) entry which is preliminary data.</text>
</comment>
<feature type="domain" description="HTH cro/C1-type" evidence="2">
    <location>
        <begin position="83"/>
        <end position="155"/>
    </location>
</feature>
<protein>
    <submittedName>
        <fullName evidence="3">Transcriptional regulator</fullName>
    </submittedName>
</protein>
<dbReference type="SMART" id="SM00530">
    <property type="entry name" value="HTH_XRE"/>
    <property type="match status" value="1"/>
</dbReference>
<evidence type="ECO:0000313" key="4">
    <source>
        <dbReference type="Proteomes" id="UP000619788"/>
    </source>
</evidence>
<dbReference type="Proteomes" id="UP000619788">
    <property type="component" value="Unassembled WGS sequence"/>
</dbReference>
<dbReference type="PANTHER" id="PTHR35010:SF2">
    <property type="entry name" value="BLL4672 PROTEIN"/>
    <property type="match status" value="1"/>
</dbReference>
<dbReference type="CDD" id="cd00093">
    <property type="entry name" value="HTH_XRE"/>
    <property type="match status" value="1"/>
</dbReference>
<dbReference type="Gene3D" id="3.30.450.180">
    <property type="match status" value="1"/>
</dbReference>
<dbReference type="InterPro" id="IPR010982">
    <property type="entry name" value="Lambda_DNA-bd_dom_sf"/>
</dbReference>
<name>A0A8J3WPE1_9ACTN</name>
<proteinExistence type="predicted"/>
<dbReference type="InterPro" id="IPR041413">
    <property type="entry name" value="MLTR_LBD"/>
</dbReference>
<accession>A0A8J3WPE1</accession>
<dbReference type="EMBL" id="BOOJ01000047">
    <property type="protein sequence ID" value="GIH94801.1"/>
    <property type="molecule type" value="Genomic_DNA"/>
</dbReference>
<keyword evidence="4" id="KW-1185">Reference proteome</keyword>
<feature type="compositionally biased region" description="Low complexity" evidence="1">
    <location>
        <begin position="9"/>
        <end position="21"/>
    </location>
</feature>
<sequence length="354" mass="38559">MTQPDTRDATGPATRPAARTPRPLRPAEAGAGIRKTAGAEGRSPEAGGPKAVEAGAGSRSVETAAGNPPEDRPRARRTELAAFLRSRRERITPADVGLPPGLRRRTPGLRREEVAQLAGVGVTWYTWLEQGRPINVSVQVLDAISRTLGLDQAEHEHLYRLAGVPAVPESGGCRSLEPETQVILDQLTPIPAAVYNARYDLLAWNAAYDRLFPNMTGQPPATRNALWQLFVTRECCNPVVNRAEELPQMVATLRAGFGRHVGEPAWTDLVRRLSAVSPEFARMWATHDVASPGSRMKIFQHCVAGLVRTVSTSMTLAAPPETRMVVYTPVDDDSRERIAWLLAHPGIPATDHTH</sequence>
<evidence type="ECO:0000259" key="2">
    <source>
        <dbReference type="SMART" id="SM00530"/>
    </source>
</evidence>
<dbReference type="PANTHER" id="PTHR35010">
    <property type="entry name" value="BLL4672 PROTEIN-RELATED"/>
    <property type="match status" value="1"/>
</dbReference>
<organism evidence="3 4">
    <name type="scientific">Planobispora siamensis</name>
    <dbReference type="NCBI Taxonomy" id="936338"/>
    <lineage>
        <taxon>Bacteria</taxon>
        <taxon>Bacillati</taxon>
        <taxon>Actinomycetota</taxon>
        <taxon>Actinomycetes</taxon>
        <taxon>Streptosporangiales</taxon>
        <taxon>Streptosporangiaceae</taxon>
        <taxon>Planobispora</taxon>
    </lineage>
</organism>
<dbReference type="Pfam" id="PF13560">
    <property type="entry name" value="HTH_31"/>
    <property type="match status" value="1"/>
</dbReference>
<dbReference type="GO" id="GO:0003677">
    <property type="term" value="F:DNA binding"/>
    <property type="evidence" value="ECO:0007669"/>
    <property type="project" value="InterPro"/>
</dbReference>
<dbReference type="Gene3D" id="1.10.260.40">
    <property type="entry name" value="lambda repressor-like DNA-binding domains"/>
    <property type="match status" value="1"/>
</dbReference>
<evidence type="ECO:0000313" key="3">
    <source>
        <dbReference type="EMBL" id="GIH94801.1"/>
    </source>
</evidence>
<feature type="region of interest" description="Disordered" evidence="1">
    <location>
        <begin position="1"/>
        <end position="75"/>
    </location>
</feature>
<dbReference type="InterPro" id="IPR001387">
    <property type="entry name" value="Cro/C1-type_HTH"/>
</dbReference>
<dbReference type="SUPFAM" id="SSF47413">
    <property type="entry name" value="lambda repressor-like DNA-binding domains"/>
    <property type="match status" value="1"/>
</dbReference>
<reference evidence="3 4" key="1">
    <citation type="submission" date="2021-01" db="EMBL/GenBank/DDBJ databases">
        <title>Whole genome shotgun sequence of Planobispora siamensis NBRC 107568.</title>
        <authorList>
            <person name="Komaki H."/>
            <person name="Tamura T."/>
        </authorList>
    </citation>
    <scope>NUCLEOTIDE SEQUENCE [LARGE SCALE GENOMIC DNA]</scope>
    <source>
        <strain evidence="3 4">NBRC 107568</strain>
    </source>
</reference>
<dbReference type="AlphaFoldDB" id="A0A8J3WPE1"/>